<dbReference type="GO" id="GO:0016887">
    <property type="term" value="F:ATP hydrolysis activity"/>
    <property type="evidence" value="ECO:0007669"/>
    <property type="project" value="InterPro"/>
</dbReference>
<comment type="similarity">
    <text evidence="1">Belongs to the ABC transporter superfamily.</text>
</comment>
<dbReference type="PANTHER" id="PTHR43820">
    <property type="entry name" value="HIGH-AFFINITY BRANCHED-CHAIN AMINO ACID TRANSPORT ATP-BINDING PROTEIN LIVF"/>
    <property type="match status" value="1"/>
</dbReference>
<gene>
    <name evidence="7" type="ORF">EXU32_08645</name>
</gene>
<keyword evidence="4 7" id="KW-0067">ATP-binding</keyword>
<dbReference type="GO" id="GO:0015658">
    <property type="term" value="F:branched-chain amino acid transmembrane transporter activity"/>
    <property type="evidence" value="ECO:0007669"/>
    <property type="project" value="TreeGrafter"/>
</dbReference>
<keyword evidence="8" id="KW-1185">Reference proteome</keyword>
<dbReference type="PROSITE" id="PS50893">
    <property type="entry name" value="ABC_TRANSPORTER_2"/>
    <property type="match status" value="1"/>
</dbReference>
<keyword evidence="5" id="KW-0029">Amino-acid transport</keyword>
<dbReference type="InterPro" id="IPR027417">
    <property type="entry name" value="P-loop_NTPase"/>
</dbReference>
<dbReference type="InterPro" id="IPR003439">
    <property type="entry name" value="ABC_transporter-like_ATP-bd"/>
</dbReference>
<dbReference type="OrthoDB" id="9805514at2"/>
<evidence type="ECO:0000256" key="1">
    <source>
        <dbReference type="ARBA" id="ARBA00005417"/>
    </source>
</evidence>
<keyword evidence="3" id="KW-0547">Nucleotide-binding</keyword>
<accession>A0A4P6MXU7</accession>
<dbReference type="InterPro" id="IPR017871">
    <property type="entry name" value="ABC_transporter-like_CS"/>
</dbReference>
<dbReference type="KEGG" id="jli:EXU32_08645"/>
<evidence type="ECO:0000259" key="6">
    <source>
        <dbReference type="PROSITE" id="PS50893"/>
    </source>
</evidence>
<evidence type="ECO:0000256" key="5">
    <source>
        <dbReference type="ARBA" id="ARBA00022970"/>
    </source>
</evidence>
<dbReference type="Gene3D" id="3.40.50.300">
    <property type="entry name" value="P-loop containing nucleotide triphosphate hydrolases"/>
    <property type="match status" value="1"/>
</dbReference>
<dbReference type="RefSeq" id="WP_130629535.1">
    <property type="nucleotide sequence ID" value="NZ_CP036164.1"/>
</dbReference>
<organism evidence="7 8">
    <name type="scientific">Janibacter limosus</name>
    <dbReference type="NCBI Taxonomy" id="53458"/>
    <lineage>
        <taxon>Bacteria</taxon>
        <taxon>Bacillati</taxon>
        <taxon>Actinomycetota</taxon>
        <taxon>Actinomycetes</taxon>
        <taxon>Micrococcales</taxon>
        <taxon>Intrasporangiaceae</taxon>
        <taxon>Janibacter</taxon>
    </lineage>
</organism>
<keyword evidence="2" id="KW-0813">Transport</keyword>
<dbReference type="InterPro" id="IPR052156">
    <property type="entry name" value="BCAA_Transport_ATP-bd_LivF"/>
</dbReference>
<reference evidence="7 8" key="1">
    <citation type="submission" date="2019-02" db="EMBL/GenBank/DDBJ databases">
        <title>Genomic data mining of an Antarctic deep-sea actinobacterium, Janibacterlimosus P3-3-X1.</title>
        <authorList>
            <person name="Liao L."/>
            <person name="Chen B."/>
        </authorList>
    </citation>
    <scope>NUCLEOTIDE SEQUENCE [LARGE SCALE GENOMIC DNA]</scope>
    <source>
        <strain evidence="7 8">P3-3-X1</strain>
    </source>
</reference>
<dbReference type="SMART" id="SM00382">
    <property type="entry name" value="AAA"/>
    <property type="match status" value="1"/>
</dbReference>
<protein>
    <submittedName>
        <fullName evidence="7">ABC transporter ATP-binding protein</fullName>
    </submittedName>
</protein>
<evidence type="ECO:0000313" key="8">
    <source>
        <dbReference type="Proteomes" id="UP000290408"/>
    </source>
</evidence>
<dbReference type="SUPFAM" id="SSF52540">
    <property type="entry name" value="P-loop containing nucleoside triphosphate hydrolases"/>
    <property type="match status" value="1"/>
</dbReference>
<evidence type="ECO:0000256" key="4">
    <source>
        <dbReference type="ARBA" id="ARBA00022840"/>
    </source>
</evidence>
<feature type="domain" description="ABC transporter" evidence="6">
    <location>
        <begin position="2"/>
        <end position="235"/>
    </location>
</feature>
<evidence type="ECO:0000256" key="2">
    <source>
        <dbReference type="ARBA" id="ARBA00022448"/>
    </source>
</evidence>
<dbReference type="CDD" id="cd03224">
    <property type="entry name" value="ABC_TM1139_LivF_branched"/>
    <property type="match status" value="1"/>
</dbReference>
<dbReference type="GO" id="GO:0015807">
    <property type="term" value="P:L-amino acid transport"/>
    <property type="evidence" value="ECO:0007669"/>
    <property type="project" value="TreeGrafter"/>
</dbReference>
<dbReference type="PANTHER" id="PTHR43820:SF4">
    <property type="entry name" value="HIGH-AFFINITY BRANCHED-CHAIN AMINO ACID TRANSPORT ATP-BINDING PROTEIN LIVF"/>
    <property type="match status" value="1"/>
</dbReference>
<dbReference type="InterPro" id="IPR003593">
    <property type="entry name" value="AAA+_ATPase"/>
</dbReference>
<sequence>MMTITDVSVGYGAGDVLHSVDITAAAGELTVILGANGSGKSTLFRTVSGLLRPRSGRVEFEGEEITRSRSAAIVRRGLAHCPEGRHLFPRMSVEKNLTLGAYVGRRDRKRVRALLERSYELFPILQDKSNQNAGSLSGGQQQMVAIGRALMSDPKMLILDEPSMGLAPLVTEQVFEAIVGINREGIGVLLAEQNARSALKIASTGYVLAEGRVVLSGAAEDLADDPAVQQAYLGV</sequence>
<dbReference type="STRING" id="1216970.GCA_001570985_00778"/>
<dbReference type="AlphaFoldDB" id="A0A4P6MXU7"/>
<dbReference type="EMBL" id="CP036164">
    <property type="protein sequence ID" value="QBF46313.1"/>
    <property type="molecule type" value="Genomic_DNA"/>
</dbReference>
<proteinExistence type="inferred from homology"/>
<dbReference type="Pfam" id="PF00005">
    <property type="entry name" value="ABC_tran"/>
    <property type="match status" value="1"/>
</dbReference>
<name>A0A4P6MXU7_9MICO</name>
<dbReference type="Proteomes" id="UP000290408">
    <property type="component" value="Chromosome"/>
</dbReference>
<evidence type="ECO:0000313" key="7">
    <source>
        <dbReference type="EMBL" id="QBF46313.1"/>
    </source>
</evidence>
<dbReference type="GO" id="GO:0005524">
    <property type="term" value="F:ATP binding"/>
    <property type="evidence" value="ECO:0007669"/>
    <property type="project" value="UniProtKB-KW"/>
</dbReference>
<evidence type="ECO:0000256" key="3">
    <source>
        <dbReference type="ARBA" id="ARBA00022741"/>
    </source>
</evidence>
<dbReference type="PROSITE" id="PS00211">
    <property type="entry name" value="ABC_TRANSPORTER_1"/>
    <property type="match status" value="1"/>
</dbReference>